<dbReference type="GO" id="GO:0005737">
    <property type="term" value="C:cytoplasm"/>
    <property type="evidence" value="ECO:0007669"/>
    <property type="project" value="TreeGrafter"/>
</dbReference>
<reference evidence="8" key="2">
    <citation type="submission" date="2014-07" db="EMBL/GenBank/DDBJ databases">
        <authorList>
            <person name="Hull J."/>
        </authorList>
    </citation>
    <scope>NUCLEOTIDE SEQUENCE</scope>
</reference>
<gene>
    <name evidence="8" type="primary">PSMB6_0</name>
    <name evidence="8" type="ORF">CM83_3576</name>
</gene>
<reference evidence="8" key="1">
    <citation type="journal article" date="2014" name="PLoS ONE">
        <title>Transcriptome-Based Identification of ABC Transporters in the Western Tarnished Plant Bug Lygus hesperus.</title>
        <authorList>
            <person name="Hull J.J."/>
            <person name="Chaney K."/>
            <person name="Geib S.M."/>
            <person name="Fabrick J.A."/>
            <person name="Brent C.S."/>
            <person name="Walsh D."/>
            <person name="Lavine L.C."/>
        </authorList>
    </citation>
    <scope>NUCLEOTIDE SEQUENCE</scope>
</reference>
<dbReference type="PROSITE" id="PS00854">
    <property type="entry name" value="PROTEASOME_BETA_1"/>
    <property type="match status" value="1"/>
</dbReference>
<name>A0A0A9YU69_LYGHE</name>
<keyword evidence="3" id="KW-0645">Protease</keyword>
<evidence type="ECO:0000256" key="1">
    <source>
        <dbReference type="ARBA" id="ARBA00004123"/>
    </source>
</evidence>
<dbReference type="Pfam" id="PF00227">
    <property type="entry name" value="Proteasome"/>
    <property type="match status" value="1"/>
</dbReference>
<keyword evidence="5 8" id="KW-0647">Proteasome</keyword>
<evidence type="ECO:0000256" key="7">
    <source>
        <dbReference type="ARBA" id="ARBA00026071"/>
    </source>
</evidence>
<dbReference type="GO" id="GO:0005634">
    <property type="term" value="C:nucleus"/>
    <property type="evidence" value="ECO:0007669"/>
    <property type="project" value="UniProtKB-SubCell"/>
</dbReference>
<dbReference type="GO" id="GO:0005839">
    <property type="term" value="C:proteasome core complex"/>
    <property type="evidence" value="ECO:0007669"/>
    <property type="project" value="InterPro"/>
</dbReference>
<organism evidence="8">
    <name type="scientific">Lygus hesperus</name>
    <name type="common">Western plant bug</name>
    <dbReference type="NCBI Taxonomy" id="30085"/>
    <lineage>
        <taxon>Eukaryota</taxon>
        <taxon>Metazoa</taxon>
        <taxon>Ecdysozoa</taxon>
        <taxon>Arthropoda</taxon>
        <taxon>Hexapoda</taxon>
        <taxon>Insecta</taxon>
        <taxon>Pterygota</taxon>
        <taxon>Neoptera</taxon>
        <taxon>Paraneoptera</taxon>
        <taxon>Hemiptera</taxon>
        <taxon>Heteroptera</taxon>
        <taxon>Panheteroptera</taxon>
        <taxon>Cimicomorpha</taxon>
        <taxon>Miridae</taxon>
        <taxon>Mirini</taxon>
        <taxon>Lygus</taxon>
    </lineage>
</organism>
<comment type="subcellular location">
    <subcellularLocation>
        <location evidence="1">Nucleus</location>
    </subcellularLocation>
</comment>
<comment type="function">
    <text evidence="6">Non-catalytic component of the proteasome, a multicatalytic proteinase complex which is characterized by its ability to cleave peptides with Arg, Phe, Tyr, Leu, and Glu adjacent to the leaving group at neutral or slightly basic pH. The proteasome has an ATP-dependent proteolytic activity.</text>
</comment>
<keyword evidence="2" id="KW-0963">Cytoplasm</keyword>
<evidence type="ECO:0000256" key="3">
    <source>
        <dbReference type="ARBA" id="ARBA00022670"/>
    </source>
</evidence>
<dbReference type="InterPro" id="IPR001353">
    <property type="entry name" value="Proteasome_sua/b"/>
</dbReference>
<evidence type="ECO:0000313" key="8">
    <source>
        <dbReference type="EMBL" id="JAG34628.1"/>
    </source>
</evidence>
<dbReference type="PANTHER" id="PTHR32194:SF0">
    <property type="entry name" value="ATP-DEPENDENT PROTEASE SUBUNIT HSLV"/>
    <property type="match status" value="1"/>
</dbReference>
<evidence type="ECO:0000256" key="2">
    <source>
        <dbReference type="ARBA" id="ARBA00022490"/>
    </source>
</evidence>
<dbReference type="InterPro" id="IPR016050">
    <property type="entry name" value="Proteasome_bsu_CS"/>
</dbReference>
<dbReference type="Gene3D" id="3.60.20.10">
    <property type="entry name" value="Glutamine Phosphoribosylpyrophosphate, subunit 1, domain 1"/>
    <property type="match status" value="1"/>
</dbReference>
<dbReference type="GO" id="GO:0008233">
    <property type="term" value="F:peptidase activity"/>
    <property type="evidence" value="ECO:0007669"/>
    <property type="project" value="UniProtKB-KW"/>
</dbReference>
<sequence length="142" mass="15298">MSSTSHTNVQGEHMMGTTIMAVTYDGGVVLGADSRTSTGTYVANRVSDKLTPLHDKIFCCRSGSAADTQVCIACTHVVTCTRTYVIKYTGVGGYCSNILASTKYGNWHGAVGTNSCGYIQRSMLQVQGFSSSWYHMRWLGSS</sequence>
<keyword evidence="4" id="KW-0378">Hydrolase</keyword>
<dbReference type="SUPFAM" id="SSF56235">
    <property type="entry name" value="N-terminal nucleophile aminohydrolases (Ntn hydrolases)"/>
    <property type="match status" value="1"/>
</dbReference>
<dbReference type="InterPro" id="IPR029055">
    <property type="entry name" value="Ntn_hydrolases_N"/>
</dbReference>
<evidence type="ECO:0000256" key="6">
    <source>
        <dbReference type="ARBA" id="ARBA00024953"/>
    </source>
</evidence>
<evidence type="ECO:0000256" key="4">
    <source>
        <dbReference type="ARBA" id="ARBA00022801"/>
    </source>
</evidence>
<dbReference type="AlphaFoldDB" id="A0A0A9YU69"/>
<evidence type="ECO:0000256" key="5">
    <source>
        <dbReference type="ARBA" id="ARBA00022942"/>
    </source>
</evidence>
<dbReference type="InterPro" id="IPR023333">
    <property type="entry name" value="Proteasome_suB-type"/>
</dbReference>
<protein>
    <submittedName>
        <fullName evidence="8">Proteasome subunit beta type-6</fullName>
    </submittedName>
</protein>
<dbReference type="EMBL" id="GBHO01008976">
    <property type="protein sequence ID" value="JAG34628.1"/>
    <property type="molecule type" value="Transcribed_RNA"/>
</dbReference>
<accession>A0A0A9YU69</accession>
<proteinExistence type="predicted"/>
<comment type="subunit">
    <text evidence="7">The 26S proteasome consists of a 20S proteasome core and two 19S regulatory subunits. The 20S proteasome core is composed of 28 subunits that are arranged in four stacked rings, resulting in a barrel-shaped structure. The two end rings are each formed by seven alpha subunits, and the two central rings are each formed by seven beta subunits. The catalytic chamber with the active sites is on the inside of the barrel.</text>
</comment>
<dbReference type="GO" id="GO:0051603">
    <property type="term" value="P:proteolysis involved in protein catabolic process"/>
    <property type="evidence" value="ECO:0007669"/>
    <property type="project" value="InterPro"/>
</dbReference>
<dbReference type="PANTHER" id="PTHR32194">
    <property type="entry name" value="METALLOPROTEASE TLDD"/>
    <property type="match status" value="1"/>
</dbReference>